<sequence length="218" mass="22406">MTGLPGAVAAVVFDCDGLLVDTETCWTRAETAIFAEHGHGFGIAEKKLLIGGTLEAAGVAMAARFGRPGEGPALASRLRDLVAGELAAGADALPGALELVKTLRERVPVAVASNSPRAFVDAALDSAGLTDLFEFVYAAEDVERPKPAPDLYLAACAGLGAEPARSVAFEDSRTGVASARAAGMYVIGVPSIPDTTLDTDRTYASLTDDELTAWAAQA</sequence>
<dbReference type="OrthoDB" id="9812856at2"/>
<dbReference type="Pfam" id="PF00702">
    <property type="entry name" value="Hydrolase"/>
    <property type="match status" value="1"/>
</dbReference>
<dbReference type="SFLD" id="SFLDG01129">
    <property type="entry name" value="C1.5:_HAD__Beta-PGM__Phosphata"/>
    <property type="match status" value="1"/>
</dbReference>
<reference evidence="1 2" key="1">
    <citation type="submission" date="2018-08" db="EMBL/GenBank/DDBJ databases">
        <title>Sequencing the genomes of 1000 actinobacteria strains.</title>
        <authorList>
            <person name="Klenk H.-P."/>
        </authorList>
    </citation>
    <scope>NUCLEOTIDE SEQUENCE [LARGE SCALE GENOMIC DNA]</scope>
    <source>
        <strain evidence="1 2">DSM 44099</strain>
    </source>
</reference>
<dbReference type="PRINTS" id="PR00413">
    <property type="entry name" value="HADHALOGNASE"/>
</dbReference>
<evidence type="ECO:0000313" key="2">
    <source>
        <dbReference type="Proteomes" id="UP000256913"/>
    </source>
</evidence>
<dbReference type="AlphaFoldDB" id="A0A3D9ZT21"/>
<keyword evidence="2" id="KW-1185">Reference proteome</keyword>
<dbReference type="Gene3D" id="3.40.50.1000">
    <property type="entry name" value="HAD superfamily/HAD-like"/>
    <property type="match status" value="1"/>
</dbReference>
<comment type="caution">
    <text evidence="1">The sequence shown here is derived from an EMBL/GenBank/DDBJ whole genome shotgun (WGS) entry which is preliminary data.</text>
</comment>
<dbReference type="NCBIfam" id="TIGR01509">
    <property type="entry name" value="HAD-SF-IA-v3"/>
    <property type="match status" value="1"/>
</dbReference>
<dbReference type="InterPro" id="IPR023214">
    <property type="entry name" value="HAD_sf"/>
</dbReference>
<name>A0A3D9ZT21_9ACTN</name>
<dbReference type="Gene3D" id="1.10.150.240">
    <property type="entry name" value="Putative phosphatase, domain 2"/>
    <property type="match status" value="1"/>
</dbReference>
<dbReference type="Proteomes" id="UP000256913">
    <property type="component" value="Unassembled WGS sequence"/>
</dbReference>
<dbReference type="InterPro" id="IPR023198">
    <property type="entry name" value="PGP-like_dom2"/>
</dbReference>
<dbReference type="SFLD" id="SFLDG01135">
    <property type="entry name" value="C1.5.6:_HAD__Beta-PGM__Phospha"/>
    <property type="match status" value="1"/>
</dbReference>
<gene>
    <name evidence="1" type="ORF">DFJ67_6591</name>
</gene>
<dbReference type="PANTHER" id="PTHR18901:SF38">
    <property type="entry name" value="PSEUDOURIDINE-5'-PHOSPHATASE"/>
    <property type="match status" value="1"/>
</dbReference>
<dbReference type="PANTHER" id="PTHR18901">
    <property type="entry name" value="2-DEOXYGLUCOSE-6-PHOSPHATE PHOSPHATASE 2"/>
    <property type="match status" value="1"/>
</dbReference>
<dbReference type="RefSeq" id="WP_116072140.1">
    <property type="nucleotide sequence ID" value="NZ_BONB01000011.1"/>
</dbReference>
<accession>A0A3D9ZT21</accession>
<dbReference type="SFLD" id="SFLDS00003">
    <property type="entry name" value="Haloacid_Dehalogenase"/>
    <property type="match status" value="1"/>
</dbReference>
<dbReference type="InterPro" id="IPR006439">
    <property type="entry name" value="HAD-SF_hydro_IA"/>
</dbReference>
<dbReference type="SUPFAM" id="SSF56784">
    <property type="entry name" value="HAD-like"/>
    <property type="match status" value="1"/>
</dbReference>
<proteinExistence type="predicted"/>
<dbReference type="EMBL" id="QUMQ01000001">
    <property type="protein sequence ID" value="REG00537.1"/>
    <property type="molecule type" value="Genomic_DNA"/>
</dbReference>
<keyword evidence="1" id="KW-0378">Hydrolase</keyword>
<protein>
    <submittedName>
        <fullName evidence="1">HAD superfamily hydrolase (TIGR01509 family)</fullName>
    </submittedName>
</protein>
<organism evidence="1 2">
    <name type="scientific">Asanoa ferruginea</name>
    <dbReference type="NCBI Taxonomy" id="53367"/>
    <lineage>
        <taxon>Bacteria</taxon>
        <taxon>Bacillati</taxon>
        <taxon>Actinomycetota</taxon>
        <taxon>Actinomycetes</taxon>
        <taxon>Micromonosporales</taxon>
        <taxon>Micromonosporaceae</taxon>
        <taxon>Asanoa</taxon>
    </lineage>
</organism>
<dbReference type="GO" id="GO:0016787">
    <property type="term" value="F:hydrolase activity"/>
    <property type="evidence" value="ECO:0007669"/>
    <property type="project" value="UniProtKB-KW"/>
</dbReference>
<dbReference type="InterPro" id="IPR036412">
    <property type="entry name" value="HAD-like_sf"/>
</dbReference>
<evidence type="ECO:0000313" key="1">
    <source>
        <dbReference type="EMBL" id="REG00537.1"/>
    </source>
</evidence>